<evidence type="ECO:0000256" key="5">
    <source>
        <dbReference type="SAM" id="MobiDB-lite"/>
    </source>
</evidence>
<feature type="transmembrane region" description="Helical" evidence="6">
    <location>
        <begin position="392"/>
        <end position="413"/>
    </location>
</feature>
<organism evidence="8 9">
    <name type="scientific">Rubripirellula tenax</name>
    <dbReference type="NCBI Taxonomy" id="2528015"/>
    <lineage>
        <taxon>Bacteria</taxon>
        <taxon>Pseudomonadati</taxon>
        <taxon>Planctomycetota</taxon>
        <taxon>Planctomycetia</taxon>
        <taxon>Pirellulales</taxon>
        <taxon>Pirellulaceae</taxon>
        <taxon>Rubripirellula</taxon>
    </lineage>
</organism>
<feature type="transmembrane region" description="Helical" evidence="6">
    <location>
        <begin position="343"/>
        <end position="361"/>
    </location>
</feature>
<dbReference type="Gene3D" id="1.25.40.10">
    <property type="entry name" value="Tetratricopeptide repeat domain"/>
    <property type="match status" value="1"/>
</dbReference>
<keyword evidence="4 6" id="KW-0472">Membrane</keyword>
<evidence type="ECO:0000256" key="3">
    <source>
        <dbReference type="ARBA" id="ARBA00022989"/>
    </source>
</evidence>
<feature type="transmembrane region" description="Helical" evidence="6">
    <location>
        <begin position="101"/>
        <end position="121"/>
    </location>
</feature>
<dbReference type="Pfam" id="PF04932">
    <property type="entry name" value="Wzy_C"/>
    <property type="match status" value="1"/>
</dbReference>
<comment type="subcellular location">
    <subcellularLocation>
        <location evidence="1">Membrane</location>
        <topology evidence="1">Multi-pass membrane protein</topology>
    </subcellularLocation>
</comment>
<dbReference type="AlphaFoldDB" id="A0A5C6EIT9"/>
<feature type="domain" description="O-antigen ligase-related" evidence="7">
    <location>
        <begin position="350"/>
        <end position="497"/>
    </location>
</feature>
<keyword evidence="2 6" id="KW-0812">Transmembrane</keyword>
<dbReference type="SUPFAM" id="SSF48452">
    <property type="entry name" value="TPR-like"/>
    <property type="match status" value="1"/>
</dbReference>
<protein>
    <recommendedName>
        <fullName evidence="7">O-antigen ligase-related domain-containing protein</fullName>
    </recommendedName>
</protein>
<keyword evidence="3 6" id="KW-1133">Transmembrane helix</keyword>
<dbReference type="GO" id="GO:0016020">
    <property type="term" value="C:membrane"/>
    <property type="evidence" value="ECO:0007669"/>
    <property type="project" value="UniProtKB-SubCell"/>
</dbReference>
<dbReference type="EMBL" id="SJPW01000007">
    <property type="protein sequence ID" value="TWU47561.1"/>
    <property type="molecule type" value="Genomic_DNA"/>
</dbReference>
<proteinExistence type="predicted"/>
<dbReference type="InterPro" id="IPR007016">
    <property type="entry name" value="O-antigen_ligase-rel_domated"/>
</dbReference>
<feature type="transmembrane region" description="Helical" evidence="6">
    <location>
        <begin position="550"/>
        <end position="568"/>
    </location>
</feature>
<feature type="transmembrane region" description="Helical" evidence="6">
    <location>
        <begin position="234"/>
        <end position="253"/>
    </location>
</feature>
<dbReference type="Proteomes" id="UP000318288">
    <property type="component" value="Unassembled WGS sequence"/>
</dbReference>
<feature type="region of interest" description="Disordered" evidence="5">
    <location>
        <begin position="569"/>
        <end position="604"/>
    </location>
</feature>
<feature type="transmembrane region" description="Helical" evidence="6">
    <location>
        <begin position="521"/>
        <end position="544"/>
    </location>
</feature>
<feature type="compositionally biased region" description="Basic and acidic residues" evidence="5">
    <location>
        <begin position="569"/>
        <end position="590"/>
    </location>
</feature>
<evidence type="ECO:0000259" key="7">
    <source>
        <dbReference type="Pfam" id="PF04932"/>
    </source>
</evidence>
<name>A0A5C6EIT9_9BACT</name>
<sequence length="1021" mass="110721">MLGSDDSLGCTERTTGGGEALLHLVESRSKLFTNNSPLYVRANMHRPKWLRRIARAVKQSPQRLHRLAGASGVKTIASCIAGSSALVPAAIVWDYGGVLPWSQWVACWAVVVLAILSIPFLFVRVRGTLRIQWLIPMLAATVFGIGWAQTQTLPSSLGRWVSPATDAAYRDWVPESIRIEATQNDPEATKDFNPERHPSTVCRSTTQRSLIPYALSAVVITVLMLTVRDQQSLVIMLVIVAIAGTSVATYGLLNTSRIGPASGATSWSMTANAIESSFGPFINRNNAGGYLNLTLAATLGLFVWTVRKSNKRATVDPTYVIPPSNKWERIVFTLSSLVKNLDGPAIIVLAAMVIQTVAIAASHSRGALVAAVAGGTIATWQLARRQRSVSPAIVATVIVLVVLGRFALVYLGLDGSVGQRVDSIFTLSEGSQVGRLELIVDGMRAAVHYLPFGSGIGTYQYAALPFQGTSAGIRINVHADSMPVEWFVEGGIWIIVIIGLAITVMVSSLSKMAARQRSHLVAVAAMGWFVMVSQLVACCFDFGIMLPANYLTASVLVGAFLGMIPKPTNRSEAHSSPRTIDKPMRTKSMEMSDAAEVDESGLSPQPTAGTTRFLAAVVAVTFSAIVALTAGTMLTLATSHAANLAHESRTTYQVQQWFRNEANEGSISALKRLRPGFSPTKLIAIKSIATNGLTNDRIAPHIGFLTSLAILEEQESASANAGKSVTTKAGVDQVDLATLVDVKNDPRLSVRRMITLGKVDVDRASNSVALLEGQDVDQIRLARQLAIDAMVRCPLHPFIRIPIIRTDFVTAGAPSDGPNADLTRQLATDLVRLQSGNPDVIDRAIRWCFVFPGPESIEPFVHRFLSLRPSRFDAMWPLIRVIPDPESIQGSIPDRLDAVLFAAESRRVPEEFRQAMLDRAEALLQTRPVDSAGDPMADDEIAFASARISMAKGRTEEAIEAMDVAVRLSPSNWRYRDALVAALIVAKRHDEAAKHLQRAILQRPTDQRLQQQLQGLRKDRD</sequence>
<evidence type="ECO:0000256" key="6">
    <source>
        <dbReference type="SAM" id="Phobius"/>
    </source>
</evidence>
<feature type="transmembrane region" description="Helical" evidence="6">
    <location>
        <begin position="490"/>
        <end position="509"/>
    </location>
</feature>
<gene>
    <name evidence="8" type="ORF">Poly51_53610</name>
</gene>
<comment type="caution">
    <text evidence="8">The sequence shown here is derived from an EMBL/GenBank/DDBJ whole genome shotgun (WGS) entry which is preliminary data.</text>
</comment>
<evidence type="ECO:0000256" key="1">
    <source>
        <dbReference type="ARBA" id="ARBA00004141"/>
    </source>
</evidence>
<evidence type="ECO:0000313" key="8">
    <source>
        <dbReference type="EMBL" id="TWU47561.1"/>
    </source>
</evidence>
<reference evidence="8 9" key="1">
    <citation type="submission" date="2019-02" db="EMBL/GenBank/DDBJ databases">
        <title>Deep-cultivation of Planctomycetes and their phenomic and genomic characterization uncovers novel biology.</title>
        <authorList>
            <person name="Wiegand S."/>
            <person name="Jogler M."/>
            <person name="Boedeker C."/>
            <person name="Pinto D."/>
            <person name="Vollmers J."/>
            <person name="Rivas-Marin E."/>
            <person name="Kohn T."/>
            <person name="Peeters S.H."/>
            <person name="Heuer A."/>
            <person name="Rast P."/>
            <person name="Oberbeckmann S."/>
            <person name="Bunk B."/>
            <person name="Jeske O."/>
            <person name="Meyerdierks A."/>
            <person name="Storesund J.E."/>
            <person name="Kallscheuer N."/>
            <person name="Luecker S."/>
            <person name="Lage O.M."/>
            <person name="Pohl T."/>
            <person name="Merkel B.J."/>
            <person name="Hornburger P."/>
            <person name="Mueller R.-W."/>
            <person name="Bruemmer F."/>
            <person name="Labrenz M."/>
            <person name="Spormann A.M."/>
            <person name="Op Den Camp H."/>
            <person name="Overmann J."/>
            <person name="Amann R."/>
            <person name="Jetten M.S.M."/>
            <person name="Mascher T."/>
            <person name="Medema M.H."/>
            <person name="Devos D.P."/>
            <person name="Kaster A.-K."/>
            <person name="Ovreas L."/>
            <person name="Rohde M."/>
            <person name="Galperin M.Y."/>
            <person name="Jogler C."/>
        </authorList>
    </citation>
    <scope>NUCLEOTIDE SEQUENCE [LARGE SCALE GENOMIC DNA]</scope>
    <source>
        <strain evidence="8 9">Poly51</strain>
    </source>
</reference>
<keyword evidence="9" id="KW-1185">Reference proteome</keyword>
<feature type="transmembrane region" description="Helical" evidence="6">
    <location>
        <begin position="210"/>
        <end position="227"/>
    </location>
</feature>
<dbReference type="OrthoDB" id="245671at2"/>
<dbReference type="PANTHER" id="PTHR37422">
    <property type="entry name" value="TEICHURONIC ACID BIOSYNTHESIS PROTEIN TUAE"/>
    <property type="match status" value="1"/>
</dbReference>
<evidence type="ECO:0000256" key="2">
    <source>
        <dbReference type="ARBA" id="ARBA00022692"/>
    </source>
</evidence>
<feature type="transmembrane region" description="Helical" evidence="6">
    <location>
        <begin position="613"/>
        <end position="637"/>
    </location>
</feature>
<feature type="transmembrane region" description="Helical" evidence="6">
    <location>
        <begin position="287"/>
        <end position="306"/>
    </location>
</feature>
<dbReference type="InterPro" id="IPR011990">
    <property type="entry name" value="TPR-like_helical_dom_sf"/>
</dbReference>
<accession>A0A5C6EIT9</accession>
<dbReference type="InterPro" id="IPR051533">
    <property type="entry name" value="WaaL-like"/>
</dbReference>
<evidence type="ECO:0000313" key="9">
    <source>
        <dbReference type="Proteomes" id="UP000318288"/>
    </source>
</evidence>
<evidence type="ECO:0000256" key="4">
    <source>
        <dbReference type="ARBA" id="ARBA00023136"/>
    </source>
</evidence>
<dbReference type="PANTHER" id="PTHR37422:SF23">
    <property type="entry name" value="TEICHURONIC ACID BIOSYNTHESIS PROTEIN TUAE"/>
    <property type="match status" value="1"/>
</dbReference>